<keyword evidence="1" id="KW-0413">Isomerase</keyword>
<evidence type="ECO:0000313" key="2">
    <source>
        <dbReference type="Proteomes" id="UP000235547"/>
    </source>
</evidence>
<dbReference type="EMBL" id="PNRG01000013">
    <property type="protein sequence ID" value="PMR80940.1"/>
    <property type="molecule type" value="Genomic_DNA"/>
</dbReference>
<proteinExistence type="predicted"/>
<reference evidence="1 2" key="1">
    <citation type="submission" date="2018-01" db="EMBL/GenBank/DDBJ databases">
        <title>Halomonas endophytica sp. nov., isolated from storage liquid in the stems of Populus euphratica.</title>
        <authorList>
            <person name="Chen C."/>
        </authorList>
    </citation>
    <scope>NUCLEOTIDE SEQUENCE [LARGE SCALE GENOMIC DNA]</scope>
    <source>
        <strain evidence="1 2">BZ-SZ-XJ27</strain>
    </source>
</reference>
<dbReference type="GO" id="GO:0016853">
    <property type="term" value="F:isomerase activity"/>
    <property type="evidence" value="ECO:0007669"/>
    <property type="project" value="UniProtKB-KW"/>
</dbReference>
<protein>
    <submittedName>
        <fullName evidence="1">Sugar phosphate isomerase/epimerase</fullName>
    </submittedName>
</protein>
<dbReference type="OrthoDB" id="2237247at2"/>
<evidence type="ECO:0000313" key="1">
    <source>
        <dbReference type="EMBL" id="PMR80940.1"/>
    </source>
</evidence>
<dbReference type="SUPFAM" id="SSF51658">
    <property type="entry name" value="Xylose isomerase-like"/>
    <property type="match status" value="1"/>
</dbReference>
<sequence length="270" mass="28424">MSATLPTPRIAPFPSLLSGTADTPAVLVSTSAYGQNLIVTHGQAAVLPWLAAAGADGVEIRRELLPEGFADFIGLGQACAAQGLAVIYSAPDGLWEAGGLTVRLDQRLDEAAALGAIAIKVSLGHYPGGSLVDWAALRDRLNDFPPLLLENDQTPEGGTPEHLAECLEDAAAAGCSLGMTFDIGNWHWTDSDPLDAARRLGPFVRYLHCKGIVHDGGRLGAGVPHDSELSAWKALLAHLPSGLPRAIEYPLQGQDPVALTAKQLARLRRL</sequence>
<organism evidence="1 2">
    <name type="scientific">Halomonas urumqiensis</name>
    <dbReference type="NCBI Taxonomy" id="1684789"/>
    <lineage>
        <taxon>Bacteria</taxon>
        <taxon>Pseudomonadati</taxon>
        <taxon>Pseudomonadota</taxon>
        <taxon>Gammaproteobacteria</taxon>
        <taxon>Oceanospirillales</taxon>
        <taxon>Halomonadaceae</taxon>
        <taxon>Halomonas</taxon>
    </lineage>
</organism>
<accession>A0A2N7UKG7</accession>
<dbReference type="Gene3D" id="3.20.20.150">
    <property type="entry name" value="Divalent-metal-dependent TIM barrel enzymes"/>
    <property type="match status" value="1"/>
</dbReference>
<dbReference type="InterPro" id="IPR036237">
    <property type="entry name" value="Xyl_isomerase-like_sf"/>
</dbReference>
<dbReference type="AlphaFoldDB" id="A0A2N7UKG7"/>
<keyword evidence="2" id="KW-1185">Reference proteome</keyword>
<comment type="caution">
    <text evidence="1">The sequence shown here is derived from an EMBL/GenBank/DDBJ whole genome shotgun (WGS) entry which is preliminary data.</text>
</comment>
<dbReference type="RefSeq" id="WP_102587763.1">
    <property type="nucleotide sequence ID" value="NZ_BNAE01000002.1"/>
</dbReference>
<name>A0A2N7UKG7_9GAMM</name>
<dbReference type="Proteomes" id="UP000235547">
    <property type="component" value="Unassembled WGS sequence"/>
</dbReference>
<gene>
    <name evidence="1" type="ORF">C1H70_07770</name>
</gene>